<keyword evidence="1" id="KW-1133">Transmembrane helix</keyword>
<organism evidence="3 4">
    <name type="scientific">Butyrivibrio hungatei</name>
    <dbReference type="NCBI Taxonomy" id="185008"/>
    <lineage>
        <taxon>Bacteria</taxon>
        <taxon>Bacillati</taxon>
        <taxon>Bacillota</taxon>
        <taxon>Clostridia</taxon>
        <taxon>Lachnospirales</taxon>
        <taxon>Lachnospiraceae</taxon>
        <taxon>Butyrivibrio</taxon>
    </lineage>
</organism>
<dbReference type="GO" id="GO:0043709">
    <property type="term" value="P:cell adhesion involved in single-species biofilm formation"/>
    <property type="evidence" value="ECO:0007669"/>
    <property type="project" value="TreeGrafter"/>
</dbReference>
<evidence type="ECO:0000313" key="4">
    <source>
        <dbReference type="Proteomes" id="UP000179284"/>
    </source>
</evidence>
<dbReference type="AlphaFoldDB" id="A0A1D9P1Z4"/>
<dbReference type="GO" id="GO:0052621">
    <property type="term" value="F:diguanylate cyclase activity"/>
    <property type="evidence" value="ECO:0007669"/>
    <property type="project" value="TreeGrafter"/>
</dbReference>
<dbReference type="KEGG" id="bhu:bhn_I1595"/>
<dbReference type="PANTHER" id="PTHR45138">
    <property type="entry name" value="REGULATORY COMPONENTS OF SENSORY TRANSDUCTION SYSTEM"/>
    <property type="match status" value="1"/>
</dbReference>
<dbReference type="OrthoDB" id="9804955at2"/>
<dbReference type="Pfam" id="PF00990">
    <property type="entry name" value="GGDEF"/>
    <property type="match status" value="1"/>
</dbReference>
<keyword evidence="4" id="KW-1185">Reference proteome</keyword>
<dbReference type="PANTHER" id="PTHR45138:SF9">
    <property type="entry name" value="DIGUANYLATE CYCLASE DGCM-RELATED"/>
    <property type="match status" value="1"/>
</dbReference>
<proteinExistence type="predicted"/>
<dbReference type="Proteomes" id="UP000179284">
    <property type="component" value="Chromosome I"/>
</dbReference>
<dbReference type="SUPFAM" id="SSF55073">
    <property type="entry name" value="Nucleotide cyclase"/>
    <property type="match status" value="1"/>
</dbReference>
<feature type="transmembrane region" description="Helical" evidence="1">
    <location>
        <begin position="12"/>
        <end position="32"/>
    </location>
</feature>
<keyword evidence="1" id="KW-0812">Transmembrane</keyword>
<dbReference type="InterPro" id="IPR050469">
    <property type="entry name" value="Diguanylate_Cyclase"/>
</dbReference>
<evidence type="ECO:0000259" key="2">
    <source>
        <dbReference type="PROSITE" id="PS50887"/>
    </source>
</evidence>
<dbReference type="InterPro" id="IPR029787">
    <property type="entry name" value="Nucleotide_cyclase"/>
</dbReference>
<dbReference type="SMART" id="SM00267">
    <property type="entry name" value="GGDEF"/>
    <property type="match status" value="1"/>
</dbReference>
<dbReference type="InterPro" id="IPR000160">
    <property type="entry name" value="GGDEF_dom"/>
</dbReference>
<dbReference type="Gene3D" id="6.10.340.10">
    <property type="match status" value="1"/>
</dbReference>
<dbReference type="GO" id="GO:1902201">
    <property type="term" value="P:negative regulation of bacterial-type flagellum-dependent cell motility"/>
    <property type="evidence" value="ECO:0007669"/>
    <property type="project" value="TreeGrafter"/>
</dbReference>
<evidence type="ECO:0000313" key="3">
    <source>
        <dbReference type="EMBL" id="AOZ96628.1"/>
    </source>
</evidence>
<dbReference type="EMBL" id="CP017831">
    <property type="protein sequence ID" value="AOZ96628.1"/>
    <property type="molecule type" value="Genomic_DNA"/>
</dbReference>
<accession>A0A1D9P1Z4</accession>
<gene>
    <name evidence="3" type="ORF">bhn_I1595</name>
</gene>
<evidence type="ECO:0000256" key="1">
    <source>
        <dbReference type="SAM" id="Phobius"/>
    </source>
</evidence>
<dbReference type="CDD" id="cd01949">
    <property type="entry name" value="GGDEF"/>
    <property type="match status" value="1"/>
</dbReference>
<dbReference type="Gene3D" id="3.30.70.270">
    <property type="match status" value="1"/>
</dbReference>
<dbReference type="GO" id="GO:0005886">
    <property type="term" value="C:plasma membrane"/>
    <property type="evidence" value="ECO:0007669"/>
    <property type="project" value="TreeGrafter"/>
</dbReference>
<dbReference type="PROSITE" id="PS50887">
    <property type="entry name" value="GGDEF"/>
    <property type="match status" value="1"/>
</dbReference>
<reference evidence="4" key="1">
    <citation type="submission" date="2016-10" db="EMBL/GenBank/DDBJ databases">
        <title>The complete genome sequence of the rumen bacterium Butyrivibrio hungatei MB2003.</title>
        <authorList>
            <person name="Palevich N."/>
            <person name="Kelly W.J."/>
            <person name="Leahy S.C."/>
            <person name="Altermann E."/>
            <person name="Rakonjac J."/>
            <person name="Attwood G.T."/>
        </authorList>
    </citation>
    <scope>NUCLEOTIDE SEQUENCE [LARGE SCALE GENOMIC DNA]</scope>
    <source>
        <strain evidence="4">MB2003</strain>
    </source>
</reference>
<name>A0A1D9P1Z4_9FIRM</name>
<sequence>MKIYNKPLKRSIFWGCFVFFVLLCLILSILTYSTYTKSLYRSYEERMTDIINYVENHIDIEDLSECVRTEVESDKYKELMDFMDGIMEDFDIHYLYIVYPIMGDEPCMVNILSADTKYGREFEPDGYYLCSVAYDDYELDELKLYYDAMNENDGSDITFFKDFSAWGYDYTGLKSLIDPDGNKFAVLCVDIEVSELRNTIKLHTAVNVILIVALAIMFITIFMMWLNKNITEPISKLEKSVVAFAKTSHDQKDPEKLKYDPPEIHTQNEVESLSNAVIQMTDDMRKYVISVLDAEDKVEDMRNKVNHMDMLAYQDALTHVKNKAWYDKTKERVDDDIIKGKARFGIVMVDLNNLKKINDGFGHEHGNDYIFGACHEICVVYDHSPVFRIGGDEFVVLLENKDYETRDELLNKIKATFALTSADESKDPWERYSAAIGMAVFDSKKDISMDDVFKRADALMYEDKLKSKMARE</sequence>
<keyword evidence="1" id="KW-0472">Membrane</keyword>
<feature type="transmembrane region" description="Helical" evidence="1">
    <location>
        <begin position="205"/>
        <end position="226"/>
    </location>
</feature>
<dbReference type="NCBIfam" id="TIGR00254">
    <property type="entry name" value="GGDEF"/>
    <property type="match status" value="1"/>
</dbReference>
<feature type="domain" description="GGDEF" evidence="2">
    <location>
        <begin position="342"/>
        <end position="472"/>
    </location>
</feature>
<protein>
    <submittedName>
        <fullName evidence="3">GGDEF/HAMP domain-containing protein</fullName>
    </submittedName>
</protein>
<dbReference type="InterPro" id="IPR043128">
    <property type="entry name" value="Rev_trsase/Diguanyl_cyclase"/>
</dbReference>